<feature type="compositionally biased region" description="Polar residues" evidence="1">
    <location>
        <begin position="43"/>
        <end position="52"/>
    </location>
</feature>
<dbReference type="RefSeq" id="WP_197920480.1">
    <property type="nucleotide sequence ID" value="NZ_CAWPTA010000006.1"/>
</dbReference>
<dbReference type="PROSITE" id="PS51257">
    <property type="entry name" value="PROKAR_LIPOPROTEIN"/>
    <property type="match status" value="1"/>
</dbReference>
<reference evidence="2 3" key="1">
    <citation type="submission" date="2020-11" db="EMBL/GenBank/DDBJ databases">
        <title>Erythrobacter sediminis sp. nov., a marine bacterium from a tidal flat of Garorim Bay.</title>
        <authorList>
            <person name="Kim D."/>
            <person name="Yoo Y."/>
            <person name="Kim J.-J."/>
        </authorList>
    </citation>
    <scope>NUCLEOTIDE SEQUENCE [LARGE SCALE GENOMIC DNA]</scope>
    <source>
        <strain evidence="2 3">JGD-13</strain>
    </source>
</reference>
<feature type="compositionally biased region" description="Basic and acidic residues" evidence="1">
    <location>
        <begin position="74"/>
        <end position="85"/>
    </location>
</feature>
<comment type="caution">
    <text evidence="2">The sequence shown here is derived from an EMBL/GenBank/DDBJ whole genome shotgun (WGS) entry which is preliminary data.</text>
</comment>
<evidence type="ECO:0000313" key="3">
    <source>
        <dbReference type="Proteomes" id="UP000602442"/>
    </source>
</evidence>
<feature type="region of interest" description="Disordered" evidence="1">
    <location>
        <begin position="43"/>
        <end position="131"/>
    </location>
</feature>
<evidence type="ECO:0000256" key="1">
    <source>
        <dbReference type="SAM" id="MobiDB-lite"/>
    </source>
</evidence>
<evidence type="ECO:0008006" key="4">
    <source>
        <dbReference type="Google" id="ProtNLM"/>
    </source>
</evidence>
<dbReference type="Proteomes" id="UP000602442">
    <property type="component" value="Unassembled WGS sequence"/>
</dbReference>
<feature type="compositionally biased region" description="Acidic residues" evidence="1">
    <location>
        <begin position="86"/>
        <end position="102"/>
    </location>
</feature>
<dbReference type="EMBL" id="JAEANY010000001">
    <property type="protein sequence ID" value="MBH5321833.1"/>
    <property type="molecule type" value="Genomic_DNA"/>
</dbReference>
<keyword evidence="3" id="KW-1185">Reference proteome</keyword>
<accession>A0ABS0N1I3</accession>
<proteinExistence type="predicted"/>
<protein>
    <recommendedName>
        <fullName evidence="4">DUF3035 domain-containing protein</fullName>
    </recommendedName>
</protein>
<organism evidence="2 3">
    <name type="scientific">Aurantiacibacter sediminis</name>
    <dbReference type="NCBI Taxonomy" id="2793064"/>
    <lineage>
        <taxon>Bacteria</taxon>
        <taxon>Pseudomonadati</taxon>
        <taxon>Pseudomonadota</taxon>
        <taxon>Alphaproteobacteria</taxon>
        <taxon>Sphingomonadales</taxon>
        <taxon>Erythrobacteraceae</taxon>
        <taxon>Aurantiacibacter</taxon>
    </lineage>
</organism>
<gene>
    <name evidence="2" type="ORF">I5L03_04465</name>
</gene>
<name>A0ABS0N1I3_9SPHN</name>
<sequence>MRLKSLGLLPLPLLIAACGSDLDSRNEAAGVDRNGQREFVIQQPQNRGQSSARIVGSEGAAAFQGFDDTEEQEESARTGSDRGDAGDDDEEVVVDAAPDELIDSAQGFSAEPMDDTTGFDPSPEPLETFGD</sequence>
<evidence type="ECO:0000313" key="2">
    <source>
        <dbReference type="EMBL" id="MBH5321833.1"/>
    </source>
</evidence>